<dbReference type="PANTHER" id="PTHR37248">
    <property type="entry name" value="TRANSLATION INITIATION FACTOR"/>
    <property type="match status" value="1"/>
</dbReference>
<evidence type="ECO:0000313" key="2">
    <source>
        <dbReference type="EMBL" id="WVZ74984.1"/>
    </source>
</evidence>
<evidence type="ECO:0000313" key="3">
    <source>
        <dbReference type="Proteomes" id="UP001341281"/>
    </source>
</evidence>
<name>A0AAQ3TJ45_PASNO</name>
<feature type="compositionally biased region" description="Basic residues" evidence="1">
    <location>
        <begin position="1"/>
        <end position="10"/>
    </location>
</feature>
<dbReference type="AlphaFoldDB" id="A0AAQ3TJ45"/>
<feature type="region of interest" description="Disordered" evidence="1">
    <location>
        <begin position="1"/>
        <end position="34"/>
    </location>
</feature>
<dbReference type="EMBL" id="CP144749">
    <property type="protein sequence ID" value="WVZ74984.1"/>
    <property type="molecule type" value="Genomic_DNA"/>
</dbReference>
<proteinExistence type="predicted"/>
<evidence type="ECO:0000256" key="1">
    <source>
        <dbReference type="SAM" id="MobiDB-lite"/>
    </source>
</evidence>
<gene>
    <name evidence="2" type="ORF">U9M48_023096</name>
</gene>
<organism evidence="2 3">
    <name type="scientific">Paspalum notatum var. saurae</name>
    <dbReference type="NCBI Taxonomy" id="547442"/>
    <lineage>
        <taxon>Eukaryota</taxon>
        <taxon>Viridiplantae</taxon>
        <taxon>Streptophyta</taxon>
        <taxon>Embryophyta</taxon>
        <taxon>Tracheophyta</taxon>
        <taxon>Spermatophyta</taxon>
        <taxon>Magnoliopsida</taxon>
        <taxon>Liliopsida</taxon>
        <taxon>Poales</taxon>
        <taxon>Poaceae</taxon>
        <taxon>PACMAD clade</taxon>
        <taxon>Panicoideae</taxon>
        <taxon>Andropogonodae</taxon>
        <taxon>Paspaleae</taxon>
        <taxon>Paspalinae</taxon>
        <taxon>Paspalum</taxon>
    </lineage>
</organism>
<protein>
    <submittedName>
        <fullName evidence="2">Uncharacterized protein</fullName>
    </submittedName>
</protein>
<dbReference type="PANTHER" id="PTHR37248:SF1">
    <property type="entry name" value="TRANSLATION INITIATION FACTOR"/>
    <property type="match status" value="1"/>
</dbReference>
<dbReference type="Proteomes" id="UP001341281">
    <property type="component" value="Chromosome 05"/>
</dbReference>
<accession>A0AAQ3TJ45</accession>
<keyword evidence="3" id="KW-1185">Reference proteome</keyword>
<sequence length="307" mass="34055">MPPRRRRRAPPAKAEPQPQPQEPPGADAPLEERLEWDSHRERARRVAAIKAIKDAEAGNIRYQLQLAQSYFLKEQLEANALEYFQENCPNLSAVPNEKYDVLELKWRDDDKCMIRDFLDDKILRASIASLPNANGLHFPGDSVGKDFYRRTSGCSDFAWGELPEGQMAGAADAFQTPGAMSNRLSLGMTPKTVRLPKNGEMLLSVHGSPLGVYKEENLAAIQGILLNLVTETKMLPANTVDITGKKVDVADICNVNLIWGTAKLNLGYCLHDVVSADIELLAAVLALLCYQQADIELHAALFEQFDV</sequence>
<reference evidence="2 3" key="1">
    <citation type="submission" date="2024-02" db="EMBL/GenBank/DDBJ databases">
        <title>High-quality chromosome-scale genome assembly of Pensacola bahiagrass (Paspalum notatum Flugge var. saurae).</title>
        <authorList>
            <person name="Vega J.M."/>
            <person name="Podio M."/>
            <person name="Orjuela J."/>
            <person name="Siena L.A."/>
            <person name="Pessino S.C."/>
            <person name="Combes M.C."/>
            <person name="Mariac C."/>
            <person name="Albertini E."/>
            <person name="Pupilli F."/>
            <person name="Ortiz J.P.A."/>
            <person name="Leblanc O."/>
        </authorList>
    </citation>
    <scope>NUCLEOTIDE SEQUENCE [LARGE SCALE GENOMIC DNA]</scope>
    <source>
        <strain evidence="2">R1</strain>
        <tissue evidence="2">Leaf</tissue>
    </source>
</reference>